<dbReference type="PROSITE" id="PS50865">
    <property type="entry name" value="ZF_MYND_2"/>
    <property type="match status" value="1"/>
</dbReference>
<evidence type="ECO:0000256" key="2">
    <source>
        <dbReference type="ARBA" id="ARBA00022771"/>
    </source>
</evidence>
<dbReference type="GeneID" id="8249187"/>
<feature type="domain" description="MYND-type" evidence="5">
    <location>
        <begin position="256"/>
        <end position="298"/>
    </location>
</feature>
<dbReference type="AlphaFoldDB" id="C1EHJ4"/>
<dbReference type="OrthoDB" id="265717at2759"/>
<protein>
    <recommendedName>
        <fullName evidence="5">MYND-type domain-containing protein</fullName>
    </recommendedName>
</protein>
<evidence type="ECO:0000256" key="1">
    <source>
        <dbReference type="ARBA" id="ARBA00022723"/>
    </source>
</evidence>
<dbReference type="Proteomes" id="UP000002009">
    <property type="component" value="Chromosome 14"/>
</dbReference>
<keyword evidence="3" id="KW-0862">Zinc</keyword>
<dbReference type="PROSITE" id="PS01360">
    <property type="entry name" value="ZF_MYND_1"/>
    <property type="match status" value="1"/>
</dbReference>
<organism evidence="6 7">
    <name type="scientific">Micromonas commoda (strain RCC299 / NOUM17 / CCMP2709)</name>
    <name type="common">Picoplanktonic green alga</name>
    <dbReference type="NCBI Taxonomy" id="296587"/>
    <lineage>
        <taxon>Eukaryota</taxon>
        <taxon>Viridiplantae</taxon>
        <taxon>Chlorophyta</taxon>
        <taxon>Mamiellophyceae</taxon>
        <taxon>Mamiellales</taxon>
        <taxon>Mamiellaceae</taxon>
        <taxon>Micromonas</taxon>
    </lineage>
</organism>
<reference evidence="6 7" key="1">
    <citation type="journal article" date="2009" name="Science">
        <title>Green evolution and dynamic adaptations revealed by genomes of the marine picoeukaryotes Micromonas.</title>
        <authorList>
            <person name="Worden A.Z."/>
            <person name="Lee J.H."/>
            <person name="Mock T."/>
            <person name="Rouze P."/>
            <person name="Simmons M.P."/>
            <person name="Aerts A.L."/>
            <person name="Allen A.E."/>
            <person name="Cuvelier M.L."/>
            <person name="Derelle E."/>
            <person name="Everett M.V."/>
            <person name="Foulon E."/>
            <person name="Grimwood J."/>
            <person name="Gundlach H."/>
            <person name="Henrissat B."/>
            <person name="Napoli C."/>
            <person name="McDonald S.M."/>
            <person name="Parker M.S."/>
            <person name="Rombauts S."/>
            <person name="Salamov A."/>
            <person name="Von Dassow P."/>
            <person name="Badger J.H."/>
            <person name="Coutinho P.M."/>
            <person name="Demir E."/>
            <person name="Dubchak I."/>
            <person name="Gentemann C."/>
            <person name="Eikrem W."/>
            <person name="Gready J.E."/>
            <person name="John U."/>
            <person name="Lanier W."/>
            <person name="Lindquist E.A."/>
            <person name="Lucas S."/>
            <person name="Mayer K.F."/>
            <person name="Moreau H."/>
            <person name="Not F."/>
            <person name="Otillar R."/>
            <person name="Panaud O."/>
            <person name="Pangilinan J."/>
            <person name="Paulsen I."/>
            <person name="Piegu B."/>
            <person name="Poliakov A."/>
            <person name="Robbens S."/>
            <person name="Schmutz J."/>
            <person name="Toulza E."/>
            <person name="Wyss T."/>
            <person name="Zelensky A."/>
            <person name="Zhou K."/>
            <person name="Armbrust E.V."/>
            <person name="Bhattacharya D."/>
            <person name="Goodenough U.W."/>
            <person name="Van de Peer Y."/>
            <person name="Grigoriev I.V."/>
        </authorList>
    </citation>
    <scope>NUCLEOTIDE SEQUENCE [LARGE SCALE GENOMIC DNA]</scope>
    <source>
        <strain evidence="7">RCC299 / NOUM17</strain>
    </source>
</reference>
<evidence type="ECO:0000256" key="3">
    <source>
        <dbReference type="ARBA" id="ARBA00022833"/>
    </source>
</evidence>
<dbReference type="SUPFAM" id="SSF144232">
    <property type="entry name" value="HIT/MYND zinc finger-like"/>
    <property type="match status" value="1"/>
</dbReference>
<evidence type="ECO:0000313" key="7">
    <source>
        <dbReference type="Proteomes" id="UP000002009"/>
    </source>
</evidence>
<dbReference type="RefSeq" id="XP_002506050.1">
    <property type="nucleotide sequence ID" value="XM_002506004.1"/>
</dbReference>
<gene>
    <name evidence="6" type="ORF">MICPUN_52068</name>
</gene>
<keyword evidence="1" id="KW-0479">Metal-binding</keyword>
<dbReference type="GO" id="GO:0008270">
    <property type="term" value="F:zinc ion binding"/>
    <property type="evidence" value="ECO:0007669"/>
    <property type="project" value="UniProtKB-KW"/>
</dbReference>
<dbReference type="EMBL" id="CP001332">
    <property type="protein sequence ID" value="ACO67308.1"/>
    <property type="molecule type" value="Genomic_DNA"/>
</dbReference>
<accession>C1EHJ4</accession>
<keyword evidence="2 4" id="KW-0863">Zinc-finger</keyword>
<evidence type="ECO:0000256" key="4">
    <source>
        <dbReference type="PROSITE-ProRule" id="PRU00134"/>
    </source>
</evidence>
<dbReference type="KEGG" id="mis:MICPUN_52068"/>
<evidence type="ECO:0000259" key="5">
    <source>
        <dbReference type="PROSITE" id="PS50865"/>
    </source>
</evidence>
<dbReference type="Gene3D" id="6.10.140.2220">
    <property type="match status" value="1"/>
</dbReference>
<dbReference type="Pfam" id="PF01753">
    <property type="entry name" value="zf-MYND"/>
    <property type="match status" value="1"/>
</dbReference>
<name>C1EHJ4_MICCC</name>
<dbReference type="InParanoid" id="C1EHJ4"/>
<evidence type="ECO:0000313" key="6">
    <source>
        <dbReference type="EMBL" id="ACO67308.1"/>
    </source>
</evidence>
<sequence length="311" mass="34701">MTWGFGQEYDDCLCGGVPAVWPHSPRWPTDAVAHSRVLTALELHHPELGRMFSSVSFILDNYKKQRMMDVAWVHFNHLKDKYHADGILRTIPEWVELMCVPTGWDGEPLLKSGREGPDPVQARSLKCSAYDFAAVYKDHLALAPNAYSISRRSLQRKCDYCKKPTTGECAVCGEACCSRECMLKLGRSHRSECEMVYENGGSLASLLTLFEMRDALTPDEFKAATGGFFNPIGGARGSDSREGKKGASRVAVEGWNKFCGRPGCKKDSCAMKCSKCRVIYYCGRECQTKDWKAHKRVCAQMANGKVKPSES</sequence>
<proteinExistence type="predicted"/>
<dbReference type="InterPro" id="IPR002893">
    <property type="entry name" value="Znf_MYND"/>
</dbReference>
<keyword evidence="7" id="KW-1185">Reference proteome</keyword>